<dbReference type="SUPFAM" id="SSF51569">
    <property type="entry name" value="Aldolase"/>
    <property type="match status" value="1"/>
</dbReference>
<sequence length="320" mass="37052">MFEELKERLTGPSYTIFTPFKDTEEQEVDYEVLEKYLNILYKRGARRFYAMAYNSRYSQMKHSEIMEFNEFCTKTLKKLDKDNVVIVGDPIHCSTQESLEFTLHAKDSGADLISLIVREKHFFDDQILEHYDYIGRKSDFALLVHEMPFLSGFNGKEMHWPSSLIARLPEIPQIAALKEDAKVLEVTLEALKLEPQIKVMIAGGGKERFRELMKHGATAWLNGISIIDAKIAEDFWTACLNKDTATQDFIINELEKPFFGGVVKKYGWHRTNKALLEAAGLMSRKDRMPLKHLSDSEFLEVQEIYSQISGAWEKFQKDEK</sequence>
<dbReference type="Proteomes" id="UP000604161">
    <property type="component" value="Unassembled WGS sequence"/>
</dbReference>
<evidence type="ECO:0000256" key="2">
    <source>
        <dbReference type="ARBA" id="ARBA00023239"/>
    </source>
</evidence>
<comment type="similarity">
    <text evidence="1">Belongs to the DapA family.</text>
</comment>
<accession>A0ABR8NYY3</accession>
<proteinExistence type="inferred from homology"/>
<dbReference type="InterPro" id="IPR002220">
    <property type="entry name" value="DapA-like"/>
</dbReference>
<dbReference type="PANTHER" id="PTHR12128:SF66">
    <property type="entry name" value="4-HYDROXY-2-OXOGLUTARATE ALDOLASE, MITOCHONDRIAL"/>
    <property type="match status" value="1"/>
</dbReference>
<dbReference type="InterPro" id="IPR013785">
    <property type="entry name" value="Aldolase_TIM"/>
</dbReference>
<evidence type="ECO:0000256" key="1">
    <source>
        <dbReference type="ARBA" id="ARBA00007592"/>
    </source>
</evidence>
<organism evidence="3 4">
    <name type="scientific">Marinomonas colpomeniae</name>
    <dbReference type="NCBI Taxonomy" id="2774408"/>
    <lineage>
        <taxon>Bacteria</taxon>
        <taxon>Pseudomonadati</taxon>
        <taxon>Pseudomonadota</taxon>
        <taxon>Gammaproteobacteria</taxon>
        <taxon>Oceanospirillales</taxon>
        <taxon>Oceanospirillaceae</taxon>
        <taxon>Marinomonas</taxon>
    </lineage>
</organism>
<comment type="caution">
    <text evidence="3">The sequence shown here is derived from an EMBL/GenBank/DDBJ whole genome shotgun (WGS) entry which is preliminary data.</text>
</comment>
<keyword evidence="2" id="KW-0456">Lyase</keyword>
<dbReference type="Gene3D" id="3.20.20.70">
    <property type="entry name" value="Aldolase class I"/>
    <property type="match status" value="1"/>
</dbReference>
<dbReference type="RefSeq" id="WP_191594465.1">
    <property type="nucleotide sequence ID" value="NZ_JACYFC010000002.1"/>
</dbReference>
<reference evidence="3 4" key="1">
    <citation type="submission" date="2020-09" db="EMBL/GenBank/DDBJ databases">
        <title>Marinomonas sp. nov., isolated from the cysticercosis algae of Qingdao, China.</title>
        <authorList>
            <person name="Sun X."/>
        </authorList>
    </citation>
    <scope>NUCLEOTIDE SEQUENCE [LARGE SCALE GENOMIC DNA]</scope>
    <source>
        <strain evidence="3 4">SM2066</strain>
    </source>
</reference>
<protein>
    <submittedName>
        <fullName evidence="3">Dihydrodipicolinate synthase family protein</fullName>
    </submittedName>
</protein>
<dbReference type="EMBL" id="JACYFC010000002">
    <property type="protein sequence ID" value="MBD5771118.1"/>
    <property type="molecule type" value="Genomic_DNA"/>
</dbReference>
<name>A0ABR8NYY3_9GAMM</name>
<evidence type="ECO:0000313" key="4">
    <source>
        <dbReference type="Proteomes" id="UP000604161"/>
    </source>
</evidence>
<keyword evidence="4" id="KW-1185">Reference proteome</keyword>
<evidence type="ECO:0000313" key="3">
    <source>
        <dbReference type="EMBL" id="MBD5771118.1"/>
    </source>
</evidence>
<dbReference type="SMART" id="SM01130">
    <property type="entry name" value="DHDPS"/>
    <property type="match status" value="1"/>
</dbReference>
<dbReference type="CDD" id="cd00408">
    <property type="entry name" value="DHDPS-like"/>
    <property type="match status" value="1"/>
</dbReference>
<dbReference type="PANTHER" id="PTHR12128">
    <property type="entry name" value="DIHYDRODIPICOLINATE SYNTHASE"/>
    <property type="match status" value="1"/>
</dbReference>
<gene>
    <name evidence="3" type="ORF">IF202_08630</name>
</gene>
<dbReference type="Pfam" id="PF00701">
    <property type="entry name" value="DHDPS"/>
    <property type="match status" value="1"/>
</dbReference>